<dbReference type="Proteomes" id="UP000305888">
    <property type="component" value="Chromosome"/>
</dbReference>
<dbReference type="Gene3D" id="2.40.160.10">
    <property type="entry name" value="Porin"/>
    <property type="match status" value="1"/>
</dbReference>
<sequence>MKGHHNNLRLRDYLDIASTACGGHCLSRKLSYGEQTMVIRSVVAATILAGGSATASFAAEPITGSVGGYMNFGLAYQSDNGDEIGVLRDGEIWLGWKGTSDNGLTFDGRVELEAYTTEDQIDENWARVSGNFGSVMIGSNDDASDAFEYGYFEAPSTKIGYFDSDASVIYSSNGGDSPAIFYTTPNISGFQAMVGWTPDYQADGLGNSQHQGDNNLVFGDDSSKWSFGAGYSGEFNGVEVDFGGGYFTIENGPDAAQGGITVTYQGFGVGVTYDQRGANDGEDDAIAVGAQYTTGPWTVAGGWSTALSGEDMNDYGIWATYAVAPGVTGTLGYEGNDTDEVGDNTVMGYMRVAF</sequence>
<dbReference type="InterPro" id="IPR033900">
    <property type="entry name" value="Gram_neg_porin_domain"/>
</dbReference>
<gene>
    <name evidence="2" type="ORF">FDP22_03165</name>
</gene>
<dbReference type="OrthoDB" id="6758483at2"/>
<dbReference type="GO" id="GO:0016020">
    <property type="term" value="C:membrane"/>
    <property type="evidence" value="ECO:0007669"/>
    <property type="project" value="InterPro"/>
</dbReference>
<evidence type="ECO:0000313" key="2">
    <source>
        <dbReference type="EMBL" id="QDL90872.1"/>
    </source>
</evidence>
<dbReference type="KEGG" id="ppru:FDP22_03165"/>
<feature type="domain" description="Porin" evidence="1">
    <location>
        <begin position="44"/>
        <end position="338"/>
    </location>
</feature>
<name>A0A5B8FWT3_9RHOB</name>
<protein>
    <submittedName>
        <fullName evidence="2">Porin</fullName>
    </submittedName>
</protein>
<dbReference type="SUPFAM" id="SSF56935">
    <property type="entry name" value="Porins"/>
    <property type="match status" value="1"/>
</dbReference>
<keyword evidence="3" id="KW-1185">Reference proteome</keyword>
<reference evidence="2 3" key="1">
    <citation type="submission" date="2019-06" db="EMBL/GenBank/DDBJ databases">
        <title>Genome sequence of Rhodobacteraceae bacterium D4M1.</title>
        <authorList>
            <person name="Cao J."/>
        </authorList>
    </citation>
    <scope>NUCLEOTIDE SEQUENCE [LARGE SCALE GENOMIC DNA]</scope>
    <source>
        <strain evidence="2 3">D4M1</strain>
    </source>
</reference>
<evidence type="ECO:0000313" key="3">
    <source>
        <dbReference type="Proteomes" id="UP000305888"/>
    </source>
</evidence>
<dbReference type="EMBL" id="CP040818">
    <property type="protein sequence ID" value="QDL90872.1"/>
    <property type="molecule type" value="Genomic_DNA"/>
</dbReference>
<dbReference type="GO" id="GO:0015288">
    <property type="term" value="F:porin activity"/>
    <property type="evidence" value="ECO:0007669"/>
    <property type="project" value="InterPro"/>
</dbReference>
<dbReference type="AlphaFoldDB" id="A0A5B8FWT3"/>
<dbReference type="Pfam" id="PF13609">
    <property type="entry name" value="Porin_4"/>
    <property type="match status" value="1"/>
</dbReference>
<organism evidence="2 3">
    <name type="scientific">Paroceanicella profunda</name>
    <dbReference type="NCBI Taxonomy" id="2579971"/>
    <lineage>
        <taxon>Bacteria</taxon>
        <taxon>Pseudomonadati</taxon>
        <taxon>Pseudomonadota</taxon>
        <taxon>Alphaproteobacteria</taxon>
        <taxon>Rhodobacterales</taxon>
        <taxon>Paracoccaceae</taxon>
        <taxon>Paroceanicella</taxon>
    </lineage>
</organism>
<proteinExistence type="predicted"/>
<accession>A0A5B8FWT3</accession>
<evidence type="ECO:0000259" key="1">
    <source>
        <dbReference type="Pfam" id="PF13609"/>
    </source>
</evidence>
<dbReference type="InterPro" id="IPR023614">
    <property type="entry name" value="Porin_dom_sf"/>
</dbReference>